<reference evidence="4 5" key="1">
    <citation type="submission" date="2015-05" db="EMBL/GenBank/DDBJ databases">
        <title>Whole genome sequence and identification of bacterial endophytes from Costus igneus.</title>
        <authorList>
            <person name="Lee Y.P."/>
            <person name="Gan H.M."/>
            <person name="Eng W."/>
            <person name="Wheatley M.S."/>
            <person name="Caraballo A."/>
            <person name="Polter S."/>
            <person name="Savka M.A."/>
            <person name="Hudson A.O."/>
        </authorList>
    </citation>
    <scope>NUCLEOTIDE SEQUENCE [LARGE SCALE GENOMIC DNA]</scope>
    <source>
        <strain evidence="4 5">RIT379</strain>
    </source>
</reference>
<feature type="compositionally biased region" description="Basic residues" evidence="2">
    <location>
        <begin position="1"/>
        <end position="15"/>
    </location>
</feature>
<comment type="subcellular location">
    <subcellularLocation>
        <location evidence="1">Virion</location>
    </subcellularLocation>
</comment>
<evidence type="ECO:0000256" key="1">
    <source>
        <dbReference type="ARBA" id="ARBA00004328"/>
    </source>
</evidence>
<gene>
    <name evidence="4" type="ORF">ABW02_12750</name>
</gene>
<dbReference type="Pfam" id="PF05065">
    <property type="entry name" value="Phage_capsid"/>
    <property type="match status" value="1"/>
</dbReference>
<feature type="compositionally biased region" description="Basic and acidic residues" evidence="2">
    <location>
        <begin position="16"/>
        <end position="28"/>
    </location>
</feature>
<dbReference type="SUPFAM" id="SSF56563">
    <property type="entry name" value="Major capsid protein gp5"/>
    <property type="match status" value="1"/>
</dbReference>
<evidence type="ECO:0000313" key="5">
    <source>
        <dbReference type="Proteomes" id="UP000036045"/>
    </source>
</evidence>
<dbReference type="NCBIfam" id="TIGR01554">
    <property type="entry name" value="major_cap_HK97"/>
    <property type="match status" value="1"/>
</dbReference>
<feature type="region of interest" description="Disordered" evidence="2">
    <location>
        <begin position="52"/>
        <end position="129"/>
    </location>
</feature>
<feature type="compositionally biased region" description="Acidic residues" evidence="2">
    <location>
        <begin position="62"/>
        <end position="99"/>
    </location>
</feature>
<proteinExistence type="predicted"/>
<dbReference type="InterPro" id="IPR024455">
    <property type="entry name" value="Phage_capsid"/>
</dbReference>
<feature type="region of interest" description="Disordered" evidence="2">
    <location>
        <begin position="1"/>
        <end position="28"/>
    </location>
</feature>
<organism evidence="4 5">
    <name type="scientific">Niallia circulans</name>
    <name type="common">Bacillus circulans</name>
    <dbReference type="NCBI Taxonomy" id="1397"/>
    <lineage>
        <taxon>Bacteria</taxon>
        <taxon>Bacillati</taxon>
        <taxon>Bacillota</taxon>
        <taxon>Bacilli</taxon>
        <taxon>Bacillales</taxon>
        <taxon>Bacillaceae</taxon>
        <taxon>Niallia</taxon>
    </lineage>
</organism>
<dbReference type="PATRIC" id="fig|1397.4.peg.659"/>
<sequence>MNKKQLRAMQKRNKKRLTELRTKLEKNQVREEDLEAVQQEVTELAEEAQAIADALAAIGDGQEGEESEGEEGQEDSEESRDGEEGASDEKEEQGDEEKDSELRSFVSPEQRSAAMTQIGKALSTRAAKSTKKKEKEIRSAFANFIVGNIDEMEARALGLITGNGSVTVPDFLSKEIITYAQEENFLRRLGTSVSTKENIKWPVLVKKAEAQGHKDERITNEMPETDIEFDEIELSPTEFDALATVTKKLLARTGLPIEKIVMDELKKAYVRKEIQYMVNGDEANNINDGALAKKAVEFTTDETDLYDALVKMKNTPIKEVRKKARWVLNTAALTKIETMKTADGFPLLRPFNQAEGGIGYTLLGFPVEEEDAIDITDSPDTPVFYFGDFSKFYIQDVIGSLEVQKLVELFSRTNRVGFRIWNLLDAQLIYSPFEVPVYKYVLEETPPAAG</sequence>
<dbReference type="RefSeq" id="WP_047942524.1">
    <property type="nucleotide sequence ID" value="NZ_LDPH01000010.1"/>
</dbReference>
<dbReference type="Gene3D" id="3.30.2400.10">
    <property type="entry name" value="Major capsid protein gp5"/>
    <property type="match status" value="1"/>
</dbReference>
<feature type="domain" description="Phage capsid-like C-terminal" evidence="3">
    <location>
        <begin position="164"/>
        <end position="433"/>
    </location>
</feature>
<dbReference type="OrthoDB" id="2175643at2"/>
<evidence type="ECO:0000313" key="4">
    <source>
        <dbReference type="EMBL" id="KLV26218.1"/>
    </source>
</evidence>
<dbReference type="AlphaFoldDB" id="A0A0J1IJR8"/>
<dbReference type="InterPro" id="IPR054612">
    <property type="entry name" value="Phage_capsid-like_C"/>
</dbReference>
<name>A0A0J1IJR8_NIACI</name>
<dbReference type="EMBL" id="LDPH01000010">
    <property type="protein sequence ID" value="KLV26218.1"/>
    <property type="molecule type" value="Genomic_DNA"/>
</dbReference>
<protein>
    <submittedName>
        <fullName evidence="4">Primosomal replication protein N</fullName>
    </submittedName>
</protein>
<evidence type="ECO:0000259" key="3">
    <source>
        <dbReference type="Pfam" id="PF05065"/>
    </source>
</evidence>
<comment type="caution">
    <text evidence="4">The sequence shown here is derived from an EMBL/GenBank/DDBJ whole genome shotgun (WGS) entry which is preliminary data.</text>
</comment>
<accession>A0A0J1IJR8</accession>
<keyword evidence="5" id="KW-1185">Reference proteome</keyword>
<dbReference type="Proteomes" id="UP000036045">
    <property type="component" value="Unassembled WGS sequence"/>
</dbReference>
<evidence type="ECO:0000256" key="2">
    <source>
        <dbReference type="SAM" id="MobiDB-lite"/>
    </source>
</evidence>
<dbReference type="Gene3D" id="3.30.2320.10">
    <property type="entry name" value="hypothetical protein PF0899 domain"/>
    <property type="match status" value="1"/>
</dbReference>